<dbReference type="AlphaFoldDB" id="A0A4C1VUB6"/>
<sequence length="135" mass="14772">MTREFWASSSPTTDTQSEPILIGAEYTLPNAIATGRPKFFITEDYIIEICIARGAIYERAGRGSSLRLGVGSASAGNYNTPDTPVGVTVCMSPDMCLNGMERRGNRKRQNESECVALERMRVVYLLQANASVSNE</sequence>
<dbReference type="EMBL" id="BGZK01000422">
    <property type="protein sequence ID" value="GBP42718.1"/>
    <property type="molecule type" value="Genomic_DNA"/>
</dbReference>
<name>A0A4C1VUB6_EUMVA</name>
<dbReference type="Proteomes" id="UP000299102">
    <property type="component" value="Unassembled WGS sequence"/>
</dbReference>
<comment type="caution">
    <text evidence="1">The sequence shown here is derived from an EMBL/GenBank/DDBJ whole genome shotgun (WGS) entry which is preliminary data.</text>
</comment>
<organism evidence="1 2">
    <name type="scientific">Eumeta variegata</name>
    <name type="common">Bagworm moth</name>
    <name type="synonym">Eumeta japonica</name>
    <dbReference type="NCBI Taxonomy" id="151549"/>
    <lineage>
        <taxon>Eukaryota</taxon>
        <taxon>Metazoa</taxon>
        <taxon>Ecdysozoa</taxon>
        <taxon>Arthropoda</taxon>
        <taxon>Hexapoda</taxon>
        <taxon>Insecta</taxon>
        <taxon>Pterygota</taxon>
        <taxon>Neoptera</taxon>
        <taxon>Endopterygota</taxon>
        <taxon>Lepidoptera</taxon>
        <taxon>Glossata</taxon>
        <taxon>Ditrysia</taxon>
        <taxon>Tineoidea</taxon>
        <taxon>Psychidae</taxon>
        <taxon>Oiketicinae</taxon>
        <taxon>Eumeta</taxon>
    </lineage>
</organism>
<gene>
    <name evidence="1" type="ORF">EVAR_21994_1</name>
</gene>
<proteinExistence type="predicted"/>
<evidence type="ECO:0000313" key="2">
    <source>
        <dbReference type="Proteomes" id="UP000299102"/>
    </source>
</evidence>
<reference evidence="1 2" key="1">
    <citation type="journal article" date="2019" name="Commun. Biol.">
        <title>The bagworm genome reveals a unique fibroin gene that provides high tensile strength.</title>
        <authorList>
            <person name="Kono N."/>
            <person name="Nakamura H."/>
            <person name="Ohtoshi R."/>
            <person name="Tomita M."/>
            <person name="Numata K."/>
            <person name="Arakawa K."/>
        </authorList>
    </citation>
    <scope>NUCLEOTIDE SEQUENCE [LARGE SCALE GENOMIC DNA]</scope>
</reference>
<evidence type="ECO:0000313" key="1">
    <source>
        <dbReference type="EMBL" id="GBP42718.1"/>
    </source>
</evidence>
<keyword evidence="2" id="KW-1185">Reference proteome</keyword>
<protein>
    <submittedName>
        <fullName evidence="1">Uncharacterized protein</fullName>
    </submittedName>
</protein>
<accession>A0A4C1VUB6</accession>